<dbReference type="CDD" id="cd02440">
    <property type="entry name" value="AdoMet_MTases"/>
    <property type="match status" value="1"/>
</dbReference>
<dbReference type="InterPro" id="IPR041698">
    <property type="entry name" value="Methyltransf_25"/>
</dbReference>
<dbReference type="Gene3D" id="3.40.50.150">
    <property type="entry name" value="Vaccinia Virus protein VP39"/>
    <property type="match status" value="1"/>
</dbReference>
<keyword evidence="3" id="KW-1185">Reference proteome</keyword>
<dbReference type="SUPFAM" id="SSF53335">
    <property type="entry name" value="S-adenosyl-L-methionine-dependent methyltransferases"/>
    <property type="match status" value="1"/>
</dbReference>
<protein>
    <submittedName>
        <fullName evidence="2">Methyltransferase domain-containing protein</fullName>
    </submittedName>
</protein>
<reference evidence="3" key="1">
    <citation type="submission" date="2016-10" db="EMBL/GenBank/DDBJ databases">
        <authorList>
            <person name="Varghese N."/>
            <person name="Submissions S."/>
        </authorList>
    </citation>
    <scope>NUCLEOTIDE SEQUENCE [LARGE SCALE GENOMIC DNA]</scope>
    <source>
        <strain evidence="3">DSM 17038</strain>
    </source>
</reference>
<keyword evidence="2" id="KW-0489">Methyltransferase</keyword>
<evidence type="ECO:0000313" key="3">
    <source>
        <dbReference type="Proteomes" id="UP000199337"/>
    </source>
</evidence>
<keyword evidence="2" id="KW-0808">Transferase</keyword>
<dbReference type="InterPro" id="IPR029063">
    <property type="entry name" value="SAM-dependent_MTases_sf"/>
</dbReference>
<dbReference type="GO" id="GO:0008168">
    <property type="term" value="F:methyltransferase activity"/>
    <property type="evidence" value="ECO:0007669"/>
    <property type="project" value="UniProtKB-KW"/>
</dbReference>
<sequence>MAIKQHYDNFLAKYYSWMFGEFDLKVRENIDLFKEFKLTPCLSGRALDLGCGSGFQSIALATLGFKVLSIDLSSVLVTELRERSVNCDIQVAQDDIINFPRYLQCERVEIVVCMGDTLTHLETFDKVVDLLEKVYQSLENSGSFILTFRDYGEELNGVNRFIPVQSDENRILTCFLEYQSGHINVYDIIYTKTEMGWKMTASSYKKLRIGVDWVKEKLQKLGFHLSYCELRKGLTTLVAVKQSWKQG</sequence>
<dbReference type="RefSeq" id="WP_092472424.1">
    <property type="nucleotide sequence ID" value="NZ_FOOX01000012.1"/>
</dbReference>
<dbReference type="AlphaFoldDB" id="A0A1I2VYJ9"/>
<evidence type="ECO:0000259" key="1">
    <source>
        <dbReference type="Pfam" id="PF13649"/>
    </source>
</evidence>
<gene>
    <name evidence="2" type="ORF">SAMN05660649_03248</name>
</gene>
<feature type="domain" description="Methyltransferase" evidence="1">
    <location>
        <begin position="47"/>
        <end position="142"/>
    </location>
</feature>
<dbReference type="Proteomes" id="UP000199337">
    <property type="component" value="Unassembled WGS sequence"/>
</dbReference>
<dbReference type="GO" id="GO:0032259">
    <property type="term" value="P:methylation"/>
    <property type="evidence" value="ECO:0007669"/>
    <property type="project" value="UniProtKB-KW"/>
</dbReference>
<organism evidence="2 3">
    <name type="scientific">Desulfotruncus arcticus DSM 17038</name>
    <dbReference type="NCBI Taxonomy" id="1121424"/>
    <lineage>
        <taxon>Bacteria</taxon>
        <taxon>Bacillati</taxon>
        <taxon>Bacillota</taxon>
        <taxon>Clostridia</taxon>
        <taxon>Eubacteriales</taxon>
        <taxon>Desulfallaceae</taxon>
        <taxon>Desulfotruncus</taxon>
    </lineage>
</organism>
<proteinExistence type="predicted"/>
<dbReference type="OrthoDB" id="9804312at2"/>
<dbReference type="Gene3D" id="2.20.25.110">
    <property type="entry name" value="S-adenosyl-L-methionine-dependent methyltransferases"/>
    <property type="match status" value="1"/>
</dbReference>
<name>A0A1I2VYJ9_9FIRM</name>
<accession>A0A1I2VYJ9</accession>
<dbReference type="Pfam" id="PF13649">
    <property type="entry name" value="Methyltransf_25"/>
    <property type="match status" value="1"/>
</dbReference>
<evidence type="ECO:0000313" key="2">
    <source>
        <dbReference type="EMBL" id="SFG94275.1"/>
    </source>
</evidence>
<dbReference type="STRING" id="341036.SAMN05660649_03248"/>
<dbReference type="EMBL" id="FOOX01000012">
    <property type="protein sequence ID" value="SFG94275.1"/>
    <property type="molecule type" value="Genomic_DNA"/>
</dbReference>